<sequence length="215" mass="23582">MLAMSTDSLLPPNATPLETGLARLGQRLSAVELPIADLWNPQTCPLPALPWLAWGLAISHWKTGWSVEAKRAAIADAIPYHRRKGTRSAVEEVLGRYHPSLKLIEWHEAVPRREPHTFEVRAPADVGAFFLTPAMSEQIIADVDIAKPARSHFHFVHVLDTSASLFLAVAGAGGAMFRTDAAAQLDTSRDWSAVFQTETGEPLFLPDGSDYLETH</sequence>
<name>A0ABQ6P700_9SPHN</name>
<evidence type="ECO:0000313" key="2">
    <source>
        <dbReference type="Proteomes" id="UP001187221"/>
    </source>
</evidence>
<gene>
    <name evidence="1" type="ORF">NUTIK01_06830</name>
</gene>
<dbReference type="NCBIfam" id="TIGR01634">
    <property type="entry name" value="tail_P2_I"/>
    <property type="match status" value="1"/>
</dbReference>
<dbReference type="InterPro" id="IPR006521">
    <property type="entry name" value="Tail_protein_I"/>
</dbReference>
<dbReference type="EMBL" id="BTFW01000001">
    <property type="protein sequence ID" value="GMM59906.1"/>
    <property type="molecule type" value="Genomic_DNA"/>
</dbReference>
<dbReference type="Proteomes" id="UP001187221">
    <property type="component" value="Unassembled WGS sequence"/>
</dbReference>
<dbReference type="Pfam" id="PF09684">
    <property type="entry name" value="Tail_P2_I"/>
    <property type="match status" value="1"/>
</dbReference>
<proteinExistence type="predicted"/>
<protein>
    <submittedName>
        <fullName evidence="1">Phage tail protein I</fullName>
    </submittedName>
</protein>
<accession>A0ABQ6P700</accession>
<keyword evidence="2" id="KW-1185">Reference proteome</keyword>
<reference evidence="1 2" key="1">
    <citation type="submission" date="2023-06" db="EMBL/GenBank/DDBJ databases">
        <title>Draft genome sequence of Novosphingobium sp. strain IK01.</title>
        <authorList>
            <person name="Hatamoto M."/>
            <person name="Ikarashi T."/>
            <person name="Yamaguchi T."/>
        </authorList>
    </citation>
    <scope>NUCLEOTIDE SEQUENCE [LARGE SCALE GENOMIC DNA]</scope>
    <source>
        <strain evidence="1 2">IK01</strain>
    </source>
</reference>
<comment type="caution">
    <text evidence="1">The sequence shown here is derived from an EMBL/GenBank/DDBJ whole genome shotgun (WGS) entry which is preliminary data.</text>
</comment>
<evidence type="ECO:0000313" key="1">
    <source>
        <dbReference type="EMBL" id="GMM59906.1"/>
    </source>
</evidence>
<organism evidence="1 2">
    <name type="scientific">Novosphingobium pituita</name>
    <dbReference type="NCBI Taxonomy" id="3056842"/>
    <lineage>
        <taxon>Bacteria</taxon>
        <taxon>Pseudomonadati</taxon>
        <taxon>Pseudomonadota</taxon>
        <taxon>Alphaproteobacteria</taxon>
        <taxon>Sphingomonadales</taxon>
        <taxon>Sphingomonadaceae</taxon>
        <taxon>Novosphingobium</taxon>
    </lineage>
</organism>